<sequence>MLAYILAIAVGFGSLALYIAAFFFPEVHRKDDFLWSGVGLLYALVLWVCAGRITGGVLLGQMAGVSLLLWFGWETLKLRRVVAHPELRSEIESFSLSVWLQNRLAQLTKGKPQPVAPARMEQPTDTTIPEPLVERQTEEVIEVITDTNIAERETVTEQPIDTEEAVNEEIEVAAPTVETAQREVKREQNLLQKLLGGITSSFGKQKLSKGETSPITEEETISETTVETLPLNEEETISEYEEKDTKPLPTEITVEMGTVTIIQDDTVIQEQETAAAEVVSDGSPAMKEEEKKENEAEGETETSGRIIEPKDN</sequence>
<feature type="region of interest" description="Disordered" evidence="1">
    <location>
        <begin position="272"/>
        <end position="312"/>
    </location>
</feature>
<accession>A0A941JV88</accession>
<dbReference type="EMBL" id="JADQBC010000072">
    <property type="protein sequence ID" value="MBR8828490.1"/>
    <property type="molecule type" value="Genomic_DNA"/>
</dbReference>
<keyword evidence="2" id="KW-1133">Transmembrane helix</keyword>
<evidence type="ECO:0000313" key="3">
    <source>
        <dbReference type="EMBL" id="MBR8828490.1"/>
    </source>
</evidence>
<evidence type="ECO:0000256" key="1">
    <source>
        <dbReference type="SAM" id="MobiDB-lite"/>
    </source>
</evidence>
<comment type="caution">
    <text evidence="3">The sequence shown here is derived from an EMBL/GenBank/DDBJ whole genome shotgun (WGS) entry which is preliminary data.</text>
</comment>
<dbReference type="Proteomes" id="UP000767446">
    <property type="component" value="Unassembled WGS sequence"/>
</dbReference>
<proteinExistence type="predicted"/>
<keyword evidence="2" id="KW-0812">Transmembrane</keyword>
<dbReference type="InterPro" id="IPR010004">
    <property type="entry name" value="Uncharacterised_Ycf66"/>
</dbReference>
<protein>
    <submittedName>
        <fullName evidence="3">Ycf66 family protein</fullName>
    </submittedName>
</protein>
<dbReference type="Pfam" id="PF07444">
    <property type="entry name" value="Ycf66_N"/>
    <property type="match status" value="1"/>
</dbReference>
<feature type="transmembrane region" description="Helical" evidence="2">
    <location>
        <begin position="5"/>
        <end position="24"/>
    </location>
</feature>
<name>A0A941JV88_9CHRO</name>
<gene>
    <name evidence="3" type="ORF">DSM107014_11425</name>
</gene>
<organism evidence="3 4">
    <name type="scientific">Gomphosphaeria aponina SAG 52.96 = DSM 107014</name>
    <dbReference type="NCBI Taxonomy" id="1521640"/>
    <lineage>
        <taxon>Bacteria</taxon>
        <taxon>Bacillati</taxon>
        <taxon>Cyanobacteriota</taxon>
        <taxon>Cyanophyceae</taxon>
        <taxon>Oscillatoriophycideae</taxon>
        <taxon>Chroococcales</taxon>
        <taxon>Gomphosphaeriaceae</taxon>
        <taxon>Gomphosphaeria</taxon>
    </lineage>
</organism>
<keyword evidence="2" id="KW-0472">Membrane</keyword>
<feature type="compositionally biased region" description="Basic and acidic residues" evidence="1">
    <location>
        <begin position="286"/>
        <end position="295"/>
    </location>
</feature>
<evidence type="ECO:0000256" key="2">
    <source>
        <dbReference type="SAM" id="Phobius"/>
    </source>
</evidence>
<dbReference type="AlphaFoldDB" id="A0A941JV88"/>
<reference evidence="3" key="1">
    <citation type="submission" date="2021-02" db="EMBL/GenBank/DDBJ databases">
        <title>Metagenome analyses of Stigonema ocellatum DSM 106950, Chlorogloea purpurea SAG 13.99 and Gomphosphaeria aponina DSM 107014.</title>
        <authorList>
            <person name="Marter P."/>
            <person name="Huang S."/>
        </authorList>
    </citation>
    <scope>NUCLEOTIDE SEQUENCE</scope>
    <source>
        <strain evidence="3">JP213</strain>
    </source>
</reference>
<feature type="transmembrane region" description="Helical" evidence="2">
    <location>
        <begin position="44"/>
        <end position="71"/>
    </location>
</feature>
<evidence type="ECO:0000313" key="4">
    <source>
        <dbReference type="Proteomes" id="UP000767446"/>
    </source>
</evidence>